<feature type="transmembrane region" description="Helical" evidence="6">
    <location>
        <begin position="251"/>
        <end position="271"/>
    </location>
</feature>
<accession>A0A1E4T5F8</accession>
<reference evidence="8" key="1">
    <citation type="submission" date="2016-04" db="EMBL/GenBank/DDBJ databases">
        <title>Comparative genomics of biotechnologically important yeasts.</title>
        <authorList>
            <consortium name="DOE Joint Genome Institute"/>
            <person name="Riley R."/>
            <person name="Haridas S."/>
            <person name="Wolfe K.H."/>
            <person name="Lopes M.R."/>
            <person name="Hittinger C.T."/>
            <person name="Goker M."/>
            <person name="Salamov A."/>
            <person name="Wisecaver J."/>
            <person name="Long T.M."/>
            <person name="Aerts A.L."/>
            <person name="Barry K."/>
            <person name="Choi C."/>
            <person name="Clum A."/>
            <person name="Coughlan A.Y."/>
            <person name="Deshpande S."/>
            <person name="Douglass A.P."/>
            <person name="Hanson S.J."/>
            <person name="Klenk H.-P."/>
            <person name="Labutti K."/>
            <person name="Lapidus A."/>
            <person name="Lindquist E."/>
            <person name="Lipzen A."/>
            <person name="Meier-Kolthoff J.P."/>
            <person name="Ohm R.A."/>
            <person name="Otillar R.P."/>
            <person name="Pangilinan J."/>
            <person name="Peng Y."/>
            <person name="Rokas A."/>
            <person name="Rosa C.A."/>
            <person name="Scheuner C."/>
            <person name="Sibirny A.A."/>
            <person name="Slot J.C."/>
            <person name="Stielow J.B."/>
            <person name="Sun H."/>
            <person name="Kurtzman C.P."/>
            <person name="Blackwell M."/>
            <person name="Grigoriev I.V."/>
            <person name="Jeffries T.W."/>
        </authorList>
    </citation>
    <scope>NUCLEOTIDE SEQUENCE [LARGE SCALE GENOMIC DNA]</scope>
    <source>
        <strain evidence="8">NRRL YB-2248</strain>
    </source>
</reference>
<feature type="transmembrane region" description="Helical" evidence="6">
    <location>
        <begin position="338"/>
        <end position="361"/>
    </location>
</feature>
<feature type="transmembrane region" description="Helical" evidence="6">
    <location>
        <begin position="52"/>
        <end position="72"/>
    </location>
</feature>
<dbReference type="Gene3D" id="1.20.1740.10">
    <property type="entry name" value="Amino acid/polyamine transporter I"/>
    <property type="match status" value="1"/>
</dbReference>
<evidence type="ECO:0000256" key="3">
    <source>
        <dbReference type="ARBA" id="ARBA00022692"/>
    </source>
</evidence>
<feature type="transmembrane region" description="Helical" evidence="6">
    <location>
        <begin position="490"/>
        <end position="509"/>
    </location>
</feature>
<feature type="transmembrane region" description="Helical" evidence="6">
    <location>
        <begin position="177"/>
        <end position="195"/>
    </location>
</feature>
<sequence length="545" mass="58953">MVSVHPVTSRISAIKSQQSAIREIDARDAAGDENLLAEIGYKQELNRSFKTYQVFGISYSIMGIMPGISSMASTGLAAGPAGFVWGWAIASCLIMCIALSLSELASAIPTSGGLYYWTHYYSSPNLRVPLSFVIGLSNSMALCAGVVSVAYGNAEQILAAVYIQQDGDFVITTGKTYGIFAACVVTQTLCTCLSAKNSARLQTVSGVLNTITFSIFLIALPIGTIRNRGRFNDGSFIFAQVENHSDWNKGWQFMLSLMAAVWSIGAFDSCIHCSEECENASMGVPIGIMTSVSTVAAISWFCIICLVACMNPDVSSVLDSATGFPFAQIVYDSLGKQWAIGIMSLIAVCQWLCAASILTALSRQVWAFARDNGLPFHSFIKVVDKRTKAPLRAVVFAALIALLLGCLCLAGSAASNALFSLTISGNYVSWCTPILLRFTSGKSRFRPGLFYMGDFWSPVIGWTGIVWGAFVLIMSMFPSTKSVAKDTMNYTVVISCGCWILSIIYFFVYKYKFYHGPASNLNPDESIDGKSDEIVVTDSDFEKTA</sequence>
<keyword evidence="3 6" id="KW-0812">Transmembrane</keyword>
<keyword evidence="4 6" id="KW-1133">Transmembrane helix</keyword>
<evidence type="ECO:0000256" key="2">
    <source>
        <dbReference type="ARBA" id="ARBA00022448"/>
    </source>
</evidence>
<feature type="transmembrane region" description="Helical" evidence="6">
    <location>
        <begin position="391"/>
        <end position="412"/>
    </location>
</feature>
<dbReference type="GO" id="GO:0022857">
    <property type="term" value="F:transmembrane transporter activity"/>
    <property type="evidence" value="ECO:0007669"/>
    <property type="project" value="InterPro"/>
</dbReference>
<dbReference type="InterPro" id="IPR002293">
    <property type="entry name" value="AA/rel_permease1"/>
</dbReference>
<evidence type="ECO:0000256" key="1">
    <source>
        <dbReference type="ARBA" id="ARBA00004141"/>
    </source>
</evidence>
<keyword evidence="8" id="KW-1185">Reference proteome</keyword>
<protein>
    <recommendedName>
        <fullName evidence="9">Amino acid permease/ SLC12A domain-containing protein</fullName>
    </recommendedName>
</protein>
<dbReference type="EMBL" id="KV453849">
    <property type="protein sequence ID" value="ODV86962.1"/>
    <property type="molecule type" value="Genomic_DNA"/>
</dbReference>
<evidence type="ECO:0000256" key="6">
    <source>
        <dbReference type="SAM" id="Phobius"/>
    </source>
</evidence>
<feature type="transmembrane region" description="Helical" evidence="6">
    <location>
        <begin position="129"/>
        <end position="151"/>
    </location>
</feature>
<dbReference type="AlphaFoldDB" id="A0A1E4T5F8"/>
<evidence type="ECO:0000313" key="7">
    <source>
        <dbReference type="EMBL" id="ODV86962.1"/>
    </source>
</evidence>
<evidence type="ECO:0008006" key="9">
    <source>
        <dbReference type="Google" id="ProtNLM"/>
    </source>
</evidence>
<keyword evidence="2" id="KW-0813">Transport</keyword>
<dbReference type="Pfam" id="PF13520">
    <property type="entry name" value="AA_permease_2"/>
    <property type="match status" value="1"/>
</dbReference>
<dbReference type="PANTHER" id="PTHR45649:SF6">
    <property type="entry name" value="GABA-SPECIFIC PERMEASE"/>
    <property type="match status" value="1"/>
</dbReference>
<feature type="transmembrane region" description="Helical" evidence="6">
    <location>
        <begin position="84"/>
        <end position="117"/>
    </location>
</feature>
<evidence type="ECO:0000256" key="5">
    <source>
        <dbReference type="ARBA" id="ARBA00023136"/>
    </source>
</evidence>
<name>A0A1E4T5F8_9ASCO</name>
<feature type="transmembrane region" description="Helical" evidence="6">
    <location>
        <begin position="283"/>
        <end position="310"/>
    </location>
</feature>
<keyword evidence="5 6" id="KW-0472">Membrane</keyword>
<feature type="transmembrane region" description="Helical" evidence="6">
    <location>
        <begin position="207"/>
        <end position="225"/>
    </location>
</feature>
<proteinExistence type="predicted"/>
<comment type="subcellular location">
    <subcellularLocation>
        <location evidence="1">Membrane</location>
        <topology evidence="1">Multi-pass membrane protein</topology>
    </subcellularLocation>
</comment>
<dbReference type="GO" id="GO:0016020">
    <property type="term" value="C:membrane"/>
    <property type="evidence" value="ECO:0007669"/>
    <property type="project" value="UniProtKB-SubCell"/>
</dbReference>
<feature type="transmembrane region" description="Helical" evidence="6">
    <location>
        <begin position="459"/>
        <end position="478"/>
    </location>
</feature>
<dbReference type="OrthoDB" id="4476201at2759"/>
<gene>
    <name evidence="7" type="ORF">CANARDRAFT_27300</name>
</gene>
<evidence type="ECO:0000256" key="4">
    <source>
        <dbReference type="ARBA" id="ARBA00022989"/>
    </source>
</evidence>
<dbReference type="PIRSF" id="PIRSF006060">
    <property type="entry name" value="AA_transporter"/>
    <property type="match status" value="1"/>
</dbReference>
<feature type="transmembrane region" description="Helical" evidence="6">
    <location>
        <begin position="418"/>
        <end position="438"/>
    </location>
</feature>
<evidence type="ECO:0000313" key="8">
    <source>
        <dbReference type="Proteomes" id="UP000094801"/>
    </source>
</evidence>
<dbReference type="Proteomes" id="UP000094801">
    <property type="component" value="Unassembled WGS sequence"/>
</dbReference>
<organism evidence="7 8">
    <name type="scientific">[Candida] arabinofermentans NRRL YB-2248</name>
    <dbReference type="NCBI Taxonomy" id="983967"/>
    <lineage>
        <taxon>Eukaryota</taxon>
        <taxon>Fungi</taxon>
        <taxon>Dikarya</taxon>
        <taxon>Ascomycota</taxon>
        <taxon>Saccharomycotina</taxon>
        <taxon>Pichiomycetes</taxon>
        <taxon>Pichiales</taxon>
        <taxon>Pichiaceae</taxon>
        <taxon>Ogataea</taxon>
        <taxon>Ogataea/Candida clade</taxon>
    </lineage>
</organism>
<dbReference type="PANTHER" id="PTHR45649">
    <property type="entry name" value="AMINO-ACID PERMEASE BAT1"/>
    <property type="match status" value="1"/>
</dbReference>